<organism evidence="2 3">
    <name type="scientific">Alkalicoccobacillus murimartini</name>
    <dbReference type="NCBI Taxonomy" id="171685"/>
    <lineage>
        <taxon>Bacteria</taxon>
        <taxon>Bacillati</taxon>
        <taxon>Bacillota</taxon>
        <taxon>Bacilli</taxon>
        <taxon>Bacillales</taxon>
        <taxon>Bacillaceae</taxon>
        <taxon>Alkalicoccobacillus</taxon>
    </lineage>
</organism>
<keyword evidence="3" id="KW-1185">Reference proteome</keyword>
<name>A0ABT9YIX0_9BACI</name>
<comment type="caution">
    <text evidence="2">The sequence shown here is derived from an EMBL/GenBank/DDBJ whole genome shotgun (WGS) entry which is preliminary data.</text>
</comment>
<dbReference type="Proteomes" id="UP001225034">
    <property type="component" value="Unassembled WGS sequence"/>
</dbReference>
<sequence>MSRMNVEHYIKDNSTFFNEPLIQTFLNQEDHYDLLKRTIEENDLESSCLLDKRFERFYLKVRMIHYMDKLARYYTKSYDKKMRKHRSELTFDCLMNDEESEEVAAGSFQTDDLIPSYITDLLPSSKQKDCFLSFSDQKKQILSLSIIYEYNHKEIAKKLNCSPQNVSKTKKRALIQLREEYANG</sequence>
<feature type="domain" description="RNA polymerase sigma-70 region 4" evidence="1">
    <location>
        <begin position="135"/>
        <end position="179"/>
    </location>
</feature>
<reference evidence="2 3" key="1">
    <citation type="submission" date="2023-07" db="EMBL/GenBank/DDBJ databases">
        <title>Genomic Encyclopedia of Type Strains, Phase IV (KMG-IV): sequencing the most valuable type-strain genomes for metagenomic binning, comparative biology and taxonomic classification.</title>
        <authorList>
            <person name="Goeker M."/>
        </authorList>
    </citation>
    <scope>NUCLEOTIDE SEQUENCE [LARGE SCALE GENOMIC DNA]</scope>
    <source>
        <strain evidence="2 3">DSM 19154</strain>
    </source>
</reference>
<evidence type="ECO:0000313" key="2">
    <source>
        <dbReference type="EMBL" id="MDQ0207639.1"/>
    </source>
</evidence>
<protein>
    <submittedName>
        <fullName evidence="2">RNA polymerase sigma factor (Sigma-70 family)</fullName>
    </submittedName>
</protein>
<dbReference type="Pfam" id="PF04545">
    <property type="entry name" value="Sigma70_r4"/>
    <property type="match status" value="1"/>
</dbReference>
<dbReference type="InterPro" id="IPR007630">
    <property type="entry name" value="RNA_pol_sigma70_r4"/>
</dbReference>
<dbReference type="RefSeq" id="WP_306983089.1">
    <property type="nucleotide sequence ID" value="NZ_JAUSUA010000003.1"/>
</dbReference>
<accession>A0ABT9YIX0</accession>
<dbReference type="InterPro" id="IPR013324">
    <property type="entry name" value="RNA_pol_sigma_r3/r4-like"/>
</dbReference>
<dbReference type="EMBL" id="JAUSUA010000003">
    <property type="protein sequence ID" value="MDQ0207639.1"/>
    <property type="molecule type" value="Genomic_DNA"/>
</dbReference>
<dbReference type="Gene3D" id="1.20.140.160">
    <property type="match status" value="1"/>
</dbReference>
<evidence type="ECO:0000313" key="3">
    <source>
        <dbReference type="Proteomes" id="UP001225034"/>
    </source>
</evidence>
<proteinExistence type="predicted"/>
<gene>
    <name evidence="2" type="ORF">J2S05_002440</name>
</gene>
<dbReference type="SUPFAM" id="SSF88659">
    <property type="entry name" value="Sigma3 and sigma4 domains of RNA polymerase sigma factors"/>
    <property type="match status" value="1"/>
</dbReference>
<evidence type="ECO:0000259" key="1">
    <source>
        <dbReference type="Pfam" id="PF04545"/>
    </source>
</evidence>